<feature type="region of interest" description="Disordered" evidence="1">
    <location>
        <begin position="253"/>
        <end position="278"/>
    </location>
</feature>
<comment type="caution">
    <text evidence="2">The sequence shown here is derived from an EMBL/GenBank/DDBJ whole genome shotgun (WGS) entry which is preliminary data.</text>
</comment>
<protein>
    <submittedName>
        <fullName evidence="2">PhzF family phenazine biosynthesis protein</fullName>
    </submittedName>
</protein>
<dbReference type="PANTHER" id="PTHR13774:SF32">
    <property type="entry name" value="ANTISENSE-ENHANCING SEQUENCE 1"/>
    <property type="match status" value="1"/>
</dbReference>
<feature type="compositionally biased region" description="Polar residues" evidence="1">
    <location>
        <begin position="1"/>
        <end position="19"/>
    </location>
</feature>
<dbReference type="Proteomes" id="UP001500642">
    <property type="component" value="Unassembled WGS sequence"/>
</dbReference>
<evidence type="ECO:0000256" key="1">
    <source>
        <dbReference type="SAM" id="MobiDB-lite"/>
    </source>
</evidence>
<name>A0ABP8J904_9MICO</name>
<dbReference type="InterPro" id="IPR003719">
    <property type="entry name" value="Phenazine_PhzF-like"/>
</dbReference>
<accession>A0ABP8J904</accession>
<proteinExistence type="predicted"/>
<keyword evidence="3" id="KW-1185">Reference proteome</keyword>
<feature type="region of interest" description="Disordered" evidence="1">
    <location>
        <begin position="1"/>
        <end position="20"/>
    </location>
</feature>
<organism evidence="2 3">
    <name type="scientific">Brevibacterium pityocampae</name>
    <dbReference type="NCBI Taxonomy" id="506594"/>
    <lineage>
        <taxon>Bacteria</taxon>
        <taxon>Bacillati</taxon>
        <taxon>Actinomycetota</taxon>
        <taxon>Actinomycetes</taxon>
        <taxon>Micrococcales</taxon>
        <taxon>Brevibacteriaceae</taxon>
        <taxon>Brevibacterium</taxon>
    </lineage>
</organism>
<dbReference type="PANTHER" id="PTHR13774">
    <property type="entry name" value="PHENAZINE BIOSYNTHESIS PROTEIN"/>
    <property type="match status" value="1"/>
</dbReference>
<dbReference type="SUPFAM" id="SSF54506">
    <property type="entry name" value="Diaminopimelate epimerase-like"/>
    <property type="match status" value="1"/>
</dbReference>
<reference evidence="3" key="1">
    <citation type="journal article" date="2019" name="Int. J. Syst. Evol. Microbiol.">
        <title>The Global Catalogue of Microorganisms (GCM) 10K type strain sequencing project: providing services to taxonomists for standard genome sequencing and annotation.</title>
        <authorList>
            <consortium name="The Broad Institute Genomics Platform"/>
            <consortium name="The Broad Institute Genome Sequencing Center for Infectious Disease"/>
            <person name="Wu L."/>
            <person name="Ma J."/>
        </authorList>
    </citation>
    <scope>NUCLEOTIDE SEQUENCE [LARGE SCALE GENOMIC DNA]</scope>
    <source>
        <strain evidence="3">JCM 17808</strain>
    </source>
</reference>
<dbReference type="Pfam" id="PF02567">
    <property type="entry name" value="PhzC-PhzF"/>
    <property type="match status" value="1"/>
</dbReference>
<evidence type="ECO:0000313" key="3">
    <source>
        <dbReference type="Proteomes" id="UP001500642"/>
    </source>
</evidence>
<dbReference type="NCBIfam" id="TIGR00654">
    <property type="entry name" value="PhzF_family"/>
    <property type="match status" value="1"/>
</dbReference>
<dbReference type="EMBL" id="BAABGL010000004">
    <property type="protein sequence ID" value="GAA4387104.1"/>
    <property type="molecule type" value="Genomic_DNA"/>
</dbReference>
<feature type="region of interest" description="Disordered" evidence="1">
    <location>
        <begin position="132"/>
        <end position="154"/>
    </location>
</feature>
<dbReference type="RefSeq" id="WP_295690225.1">
    <property type="nucleotide sequence ID" value="NZ_BAABGL010000004.1"/>
</dbReference>
<evidence type="ECO:0000313" key="2">
    <source>
        <dbReference type="EMBL" id="GAA4387104.1"/>
    </source>
</evidence>
<dbReference type="Gene3D" id="3.10.310.10">
    <property type="entry name" value="Diaminopimelate Epimerase, Chain A, domain 1"/>
    <property type="match status" value="2"/>
</dbReference>
<gene>
    <name evidence="2" type="ORF">GCM10023167_10690</name>
</gene>
<sequence length="362" mass="37128">MTSRPLGSSSDTTADQSVSGPRAFRQVDVFGSAPLGGNPVAVVHGADGLDEATMAAFARWTNLSETTFLLSPTDAGADYRLRIFTPGGELPFAGHPTLGSAHAWLEAGGTPRTAGTLVQECGAGLVTLRLGDKGTPREADTSEDASTDASIRTGASPAPEAYATIAFSAPPLMRSGPVDAETLAAAVAALGLREDDVVASSWVDNGPGWMGILVRDAALVRSLTPDFSAVGDLRLGVIGAYPEAEAHIEHEVTQAGDAHAARPEHAEGTSPASSTYDPVRPADYEVRAFVPGVGVPEDPVTGSLNAGLAQWLIGAGIAPRRYTASQGTQVGRTGIVGIEQVGEDIWVSGSTRTVFTGTADLG</sequence>